<keyword evidence="1" id="KW-0732">Signal</keyword>
<dbReference type="PROSITE" id="PS00018">
    <property type="entry name" value="EF_HAND_1"/>
    <property type="match status" value="1"/>
</dbReference>
<dbReference type="RefSeq" id="WP_184707568.1">
    <property type="nucleotide sequence ID" value="NZ_JACHBG010000011.1"/>
</dbReference>
<feature type="signal peptide" evidence="1">
    <location>
        <begin position="1"/>
        <end position="21"/>
    </location>
</feature>
<gene>
    <name evidence="3" type="ORF">GGD46_004360</name>
</gene>
<comment type="caution">
    <text evidence="3">The sequence shown here is derived from an EMBL/GenBank/DDBJ whole genome shotgun (WGS) entry which is preliminary data.</text>
</comment>
<dbReference type="AlphaFoldDB" id="A0A7X0MFF6"/>
<dbReference type="InterPro" id="IPR018247">
    <property type="entry name" value="EF_Hand_1_Ca_BS"/>
</dbReference>
<sequence length="559" mass="59616">MSSLPSITFALALLLPSVLIAANQKIEAPHHGSVRAMLIGIDIYRNVPQLHGAVADAEDLSLSLRLMGVEDMTLLKNGDANRDAILSAIQALTERTKVGDLVVLGIAGHGSSEPERVKGSKPSGRDEVYVLAGFDTRPPGTHERIFGDEFKTLIRAIEAKGADVLFIADTCHAGGLTRQADPRAGSLSWRQTPAYTIEQDDLSPISTVADAVSSPYDFKNLTFLAAVDDKSNTPEITIPGVAQRRGALSYATARAFQGAADRNGDGIVSRRELFEYVRQTVYQYTDERQNIFTQSAPDEDLDRVAVFFLKKNDLPLTAGEVADAQGNQTVADPLKSTQASSEAAPLQKAVVVTKIAALGGEAALENLKPALTPISKSNAAGADLVFDPAKHEAIASGDVIASDIDAADLPFVADRMATLAMLKTLAGAAPQTIRLTPSDAVYREGARVGISVPDIAGRRLVLFDVTGNGTVQFLYPVKKYEGQPLDRDFELKLGVTKPFGTDLLVAVSAETEMPDLVDFLKQNANRRTAGNIAKQLHDFLPSGARVGFTVLYTAAGAKP</sequence>
<dbReference type="InterPro" id="IPR011600">
    <property type="entry name" value="Pept_C14_caspase"/>
</dbReference>
<dbReference type="Gene3D" id="3.40.50.1460">
    <property type="match status" value="1"/>
</dbReference>
<accession>A0A7X0MFF6</accession>
<evidence type="ECO:0000256" key="1">
    <source>
        <dbReference type="SAM" id="SignalP"/>
    </source>
</evidence>
<evidence type="ECO:0000313" key="4">
    <source>
        <dbReference type="Proteomes" id="UP000565576"/>
    </source>
</evidence>
<dbReference type="GO" id="GO:0005737">
    <property type="term" value="C:cytoplasm"/>
    <property type="evidence" value="ECO:0007669"/>
    <property type="project" value="TreeGrafter"/>
</dbReference>
<feature type="domain" description="Peptidase C14 caspase" evidence="2">
    <location>
        <begin position="35"/>
        <end position="282"/>
    </location>
</feature>
<organism evidence="3 4">
    <name type="scientific">Rhizobium lusitanum</name>
    <dbReference type="NCBI Taxonomy" id="293958"/>
    <lineage>
        <taxon>Bacteria</taxon>
        <taxon>Pseudomonadati</taxon>
        <taxon>Pseudomonadota</taxon>
        <taxon>Alphaproteobacteria</taxon>
        <taxon>Hyphomicrobiales</taxon>
        <taxon>Rhizobiaceae</taxon>
        <taxon>Rhizobium/Agrobacterium group</taxon>
        <taxon>Rhizobium</taxon>
    </lineage>
</organism>
<dbReference type="SUPFAM" id="SSF52129">
    <property type="entry name" value="Caspase-like"/>
    <property type="match status" value="1"/>
</dbReference>
<dbReference type="InterPro" id="IPR050452">
    <property type="entry name" value="Metacaspase"/>
</dbReference>
<proteinExistence type="predicted"/>
<evidence type="ECO:0000313" key="3">
    <source>
        <dbReference type="EMBL" id="MBB6487060.1"/>
    </source>
</evidence>
<evidence type="ECO:0000259" key="2">
    <source>
        <dbReference type="Pfam" id="PF00656"/>
    </source>
</evidence>
<dbReference type="Proteomes" id="UP000565576">
    <property type="component" value="Unassembled WGS sequence"/>
</dbReference>
<dbReference type="GO" id="GO:0006508">
    <property type="term" value="P:proteolysis"/>
    <property type="evidence" value="ECO:0007669"/>
    <property type="project" value="InterPro"/>
</dbReference>
<protein>
    <recommendedName>
        <fullName evidence="2">Peptidase C14 caspase domain-containing protein</fullName>
    </recommendedName>
</protein>
<dbReference type="InterPro" id="IPR029030">
    <property type="entry name" value="Caspase-like_dom_sf"/>
</dbReference>
<feature type="chain" id="PRO_5030529339" description="Peptidase C14 caspase domain-containing protein" evidence="1">
    <location>
        <begin position="22"/>
        <end position="559"/>
    </location>
</feature>
<dbReference type="Pfam" id="PF00656">
    <property type="entry name" value="Peptidase_C14"/>
    <property type="match status" value="1"/>
</dbReference>
<dbReference type="PANTHER" id="PTHR48104:SF30">
    <property type="entry name" value="METACASPASE-1"/>
    <property type="match status" value="1"/>
</dbReference>
<dbReference type="EMBL" id="JACHBG010000011">
    <property type="protein sequence ID" value="MBB6487060.1"/>
    <property type="molecule type" value="Genomic_DNA"/>
</dbReference>
<reference evidence="3 4" key="1">
    <citation type="submission" date="2020-08" db="EMBL/GenBank/DDBJ databases">
        <title>Genomic Encyclopedia of Type Strains, Phase IV (KMG-V): Genome sequencing to study the core and pangenomes of soil and plant-associated prokaryotes.</title>
        <authorList>
            <person name="Whitman W."/>
        </authorList>
    </citation>
    <scope>NUCLEOTIDE SEQUENCE [LARGE SCALE GENOMIC DNA]</scope>
    <source>
        <strain evidence="3 4">SEMIA 4060</strain>
    </source>
</reference>
<dbReference type="PANTHER" id="PTHR48104">
    <property type="entry name" value="METACASPASE-4"/>
    <property type="match status" value="1"/>
</dbReference>
<dbReference type="GO" id="GO:0004197">
    <property type="term" value="F:cysteine-type endopeptidase activity"/>
    <property type="evidence" value="ECO:0007669"/>
    <property type="project" value="InterPro"/>
</dbReference>
<name>A0A7X0MFF6_9HYPH</name>